<dbReference type="AlphaFoldDB" id="A0A558GR08"/>
<proteinExistence type="predicted"/>
<sequence>MGRRQAKTKHGAALLRIRAILAGALVLGLGSTVTLASWTDSDFAAGSFGASVFVTESNVTKPYDAQGTWSPNDASPGAALVFNAVSMSPGTVVYAPFAIRTKATSIAGEVVLGVPVVTSSGIGTADLGAALRYRVVRSATCAASAFTGTPAFVVGSDGAKPFTSGQAAGVVNPLAAATATLPGAPTQFCFEVTLPVGANNALQGQTATATWQFTATSST</sequence>
<name>A0A558GR08_PAENT</name>
<protein>
    <submittedName>
        <fullName evidence="1">Uncharacterized protein</fullName>
    </submittedName>
</protein>
<dbReference type="Proteomes" id="UP000316500">
    <property type="component" value="Unassembled WGS sequence"/>
</dbReference>
<comment type="caution">
    <text evidence="1">The sequence shown here is derived from an EMBL/GenBank/DDBJ whole genome shotgun (WGS) entry which is preliminary data.</text>
</comment>
<dbReference type="EMBL" id="VNFK01000019">
    <property type="protein sequence ID" value="TVU59300.1"/>
    <property type="molecule type" value="Genomic_DNA"/>
</dbReference>
<organism evidence="1 2">
    <name type="scientific">Paenarthrobacter nitroguajacolicus</name>
    <name type="common">Arthrobacter nitroguajacolicus</name>
    <dbReference type="NCBI Taxonomy" id="211146"/>
    <lineage>
        <taxon>Bacteria</taxon>
        <taxon>Bacillati</taxon>
        <taxon>Actinomycetota</taxon>
        <taxon>Actinomycetes</taxon>
        <taxon>Micrococcales</taxon>
        <taxon>Micrococcaceae</taxon>
        <taxon>Paenarthrobacter</taxon>
    </lineage>
</organism>
<gene>
    <name evidence="1" type="ORF">FQP90_19590</name>
</gene>
<accession>A0A558GR08</accession>
<dbReference type="NCBIfam" id="TIGR04088">
    <property type="entry name" value="cognate_SipW"/>
    <property type="match status" value="1"/>
</dbReference>
<dbReference type="OrthoDB" id="4978280at2"/>
<evidence type="ECO:0000313" key="2">
    <source>
        <dbReference type="Proteomes" id="UP000316500"/>
    </source>
</evidence>
<dbReference type="RefSeq" id="WP_144652738.1">
    <property type="nucleotide sequence ID" value="NZ_VNFK01000019.1"/>
</dbReference>
<reference evidence="1 2" key="1">
    <citation type="submission" date="2019-07" db="EMBL/GenBank/DDBJ databases">
        <title>Diversity of Bacteria from Kongsfjorden, Arctic.</title>
        <authorList>
            <person name="Yu Y."/>
        </authorList>
    </citation>
    <scope>NUCLEOTIDE SEQUENCE [LARGE SCALE GENOMIC DNA]</scope>
    <source>
        <strain evidence="1 2">SM1928</strain>
    </source>
</reference>
<evidence type="ECO:0000313" key="1">
    <source>
        <dbReference type="EMBL" id="TVU59300.1"/>
    </source>
</evidence>
<dbReference type="InterPro" id="IPR023833">
    <property type="entry name" value="Signal_pept_SipW-depend-type"/>
</dbReference>